<protein>
    <recommendedName>
        <fullName evidence="7">O-fucosyltransferase family protein</fullName>
    </recommendedName>
</protein>
<dbReference type="InterPro" id="IPR019585">
    <property type="entry name" value="Rpn7/CSN1"/>
</dbReference>
<gene>
    <name evidence="9" type="primary">RPN7_3</name>
    <name evidence="9" type="ORF">CFP56_042300</name>
</gene>
<feature type="domain" description="PCI" evidence="8">
    <location>
        <begin position="202"/>
        <end position="408"/>
    </location>
</feature>
<dbReference type="Pfam" id="PF01399">
    <property type="entry name" value="PCI"/>
    <property type="match status" value="1"/>
</dbReference>
<dbReference type="GO" id="GO:0016757">
    <property type="term" value="F:glycosyltransferase activity"/>
    <property type="evidence" value="ECO:0007669"/>
    <property type="project" value="UniProtKB-KW"/>
</dbReference>
<dbReference type="SUPFAM" id="SSF46785">
    <property type="entry name" value="Winged helix' DNA-binding domain"/>
    <property type="match status" value="1"/>
</dbReference>
<evidence type="ECO:0000256" key="2">
    <source>
        <dbReference type="ARBA" id="ARBA00022676"/>
    </source>
</evidence>
<dbReference type="PROSITE" id="PS50250">
    <property type="entry name" value="PCI"/>
    <property type="match status" value="1"/>
</dbReference>
<dbReference type="GO" id="GO:0006004">
    <property type="term" value="P:fucose metabolic process"/>
    <property type="evidence" value="ECO:0007669"/>
    <property type="project" value="UniProtKB-KW"/>
</dbReference>
<evidence type="ECO:0000256" key="4">
    <source>
        <dbReference type="ARBA" id="ARBA00022942"/>
    </source>
</evidence>
<evidence type="ECO:0000313" key="10">
    <source>
        <dbReference type="Proteomes" id="UP000237347"/>
    </source>
</evidence>
<comment type="similarity">
    <text evidence="1">Belongs to the glycosyltransferase GT106 family.</text>
</comment>
<evidence type="ECO:0000259" key="8">
    <source>
        <dbReference type="PROSITE" id="PS50250"/>
    </source>
</evidence>
<dbReference type="SMART" id="SM00088">
    <property type="entry name" value="PINT"/>
    <property type="match status" value="1"/>
</dbReference>
<evidence type="ECO:0000256" key="1">
    <source>
        <dbReference type="ARBA" id="ARBA00007737"/>
    </source>
</evidence>
<name>A0AAW0LJK1_QUESU</name>
<dbReference type="EMBL" id="PKMF04000088">
    <property type="protein sequence ID" value="KAK7851335.1"/>
    <property type="molecule type" value="Genomic_DNA"/>
</dbReference>
<comment type="caution">
    <text evidence="9">The sequence shown here is derived from an EMBL/GenBank/DDBJ whole genome shotgun (WGS) entry which is preliminary data.</text>
</comment>
<dbReference type="InterPro" id="IPR045135">
    <property type="entry name" value="Rpn7_N"/>
</dbReference>
<dbReference type="PANTHER" id="PTHR14145:SF1">
    <property type="entry name" value="26S PROTEASOME NON-ATPASE REGULATORY SUBUNIT 6"/>
    <property type="match status" value="1"/>
</dbReference>
<keyword evidence="4 9" id="KW-0647">Proteasome</keyword>
<dbReference type="InterPro" id="IPR019378">
    <property type="entry name" value="GDP-Fuc_O-FucTrfase"/>
</dbReference>
<dbReference type="InterPro" id="IPR049549">
    <property type="entry name" value="RPN7_PSMD6_C"/>
</dbReference>
<dbReference type="InterPro" id="IPR036390">
    <property type="entry name" value="WH_DNA-bd_sf"/>
</dbReference>
<dbReference type="Pfam" id="PF10602">
    <property type="entry name" value="RPN7"/>
    <property type="match status" value="1"/>
</dbReference>
<evidence type="ECO:0000256" key="3">
    <source>
        <dbReference type="ARBA" id="ARBA00022679"/>
    </source>
</evidence>
<dbReference type="GO" id="GO:0000502">
    <property type="term" value="C:proteasome complex"/>
    <property type="evidence" value="ECO:0007669"/>
    <property type="project" value="UniProtKB-KW"/>
</dbReference>
<dbReference type="Gene3D" id="1.25.40.570">
    <property type="match status" value="2"/>
</dbReference>
<proteinExistence type="inferred from homology"/>
<dbReference type="GO" id="GO:0043161">
    <property type="term" value="P:proteasome-mediated ubiquitin-dependent protein catabolic process"/>
    <property type="evidence" value="ECO:0007669"/>
    <property type="project" value="TreeGrafter"/>
</dbReference>
<dbReference type="Pfam" id="PF10250">
    <property type="entry name" value="O-FucT"/>
    <property type="match status" value="1"/>
</dbReference>
<accession>A0AAW0LJK1</accession>
<keyword evidence="2" id="KW-0328">Glycosyltransferase</keyword>
<evidence type="ECO:0000256" key="5">
    <source>
        <dbReference type="ARBA" id="ARBA00023253"/>
    </source>
</evidence>
<organism evidence="9 10">
    <name type="scientific">Quercus suber</name>
    <name type="common">Cork oak</name>
    <dbReference type="NCBI Taxonomy" id="58331"/>
    <lineage>
        <taxon>Eukaryota</taxon>
        <taxon>Viridiplantae</taxon>
        <taxon>Streptophyta</taxon>
        <taxon>Embryophyta</taxon>
        <taxon>Tracheophyta</taxon>
        <taxon>Spermatophyta</taxon>
        <taxon>Magnoliopsida</taxon>
        <taxon>eudicotyledons</taxon>
        <taxon>Gunneridae</taxon>
        <taxon>Pentapetalae</taxon>
        <taxon>rosids</taxon>
        <taxon>fabids</taxon>
        <taxon>Fagales</taxon>
        <taxon>Fagaceae</taxon>
        <taxon>Quercus</taxon>
    </lineage>
</organism>
<dbReference type="Pfam" id="PF21154">
    <property type="entry name" value="RPN7_PSMD6_C"/>
    <property type="match status" value="1"/>
</dbReference>
<keyword evidence="5" id="KW-0294">Fucose metabolism</keyword>
<keyword evidence="3" id="KW-0808">Transferase</keyword>
<dbReference type="PANTHER" id="PTHR14145">
    <property type="entry name" value="26S PROTESOME SUBUNIT 6"/>
    <property type="match status" value="1"/>
</dbReference>
<dbReference type="InterPro" id="IPR000717">
    <property type="entry name" value="PCI_dom"/>
</dbReference>
<dbReference type="AlphaFoldDB" id="A0AAW0LJK1"/>
<sequence>MFLRRRESSESNWVGRGTEPCLDFSIGYRKPSPKISKEKRRFLVVVASGGLNQHRNQIVDAVVIARILEAALVVPVLQKLDVKHFKWTLQADVSVVLSLPSTHLMSRQTIENKIPYELAVNLVDERGIADAELNLGETEVREAHLAKATYFIQIGDKHCDLCLLTVEFDIQLPLLTYHEPRRKHWNNSSLFEEGGDWERKNRLKKAASLFLDSISTSTTYELFPYDTFIFYTVLISIITLDRVSLKQKLLTIIEKIPYLSDFLNSLYECQYKSFFEAFGKLRSNVAHNLIHINKMLREISSFGFSAWSDFLQHSVLLGVCLCAGLMEQIKLDRYLHPHFCYYMREVSTVVYSQFLESYKSVTIEAMTKAFGVTVKFIDLELSHFIATGKLHCKIDKVAGVLETNRPDAKNVLYQATIKQGDFPLNRIQKLSRVLD</sequence>
<evidence type="ECO:0000256" key="6">
    <source>
        <dbReference type="ARBA" id="ARBA00023277"/>
    </source>
</evidence>
<keyword evidence="10" id="KW-1185">Reference proteome</keyword>
<dbReference type="Proteomes" id="UP000237347">
    <property type="component" value="Unassembled WGS sequence"/>
</dbReference>
<keyword evidence="6" id="KW-0119">Carbohydrate metabolism</keyword>
<reference evidence="9 10" key="1">
    <citation type="journal article" date="2018" name="Sci. Data">
        <title>The draft genome sequence of cork oak.</title>
        <authorList>
            <person name="Ramos A.M."/>
            <person name="Usie A."/>
            <person name="Barbosa P."/>
            <person name="Barros P.M."/>
            <person name="Capote T."/>
            <person name="Chaves I."/>
            <person name="Simoes F."/>
            <person name="Abreu I."/>
            <person name="Carrasquinho I."/>
            <person name="Faro C."/>
            <person name="Guimaraes J.B."/>
            <person name="Mendonca D."/>
            <person name="Nobrega F."/>
            <person name="Rodrigues L."/>
            <person name="Saibo N.J.M."/>
            <person name="Varela M.C."/>
            <person name="Egas C."/>
            <person name="Matos J."/>
            <person name="Miguel C.M."/>
            <person name="Oliveira M.M."/>
            <person name="Ricardo C.P."/>
            <person name="Goncalves S."/>
        </authorList>
    </citation>
    <scope>NUCLEOTIDE SEQUENCE [LARGE SCALE GENOMIC DNA]</scope>
    <source>
        <strain evidence="10">cv. HL8</strain>
    </source>
</reference>
<evidence type="ECO:0000313" key="9">
    <source>
        <dbReference type="EMBL" id="KAK7851335.1"/>
    </source>
</evidence>
<evidence type="ECO:0000256" key="7">
    <source>
        <dbReference type="ARBA" id="ARBA00030350"/>
    </source>
</evidence>